<evidence type="ECO:0000256" key="1">
    <source>
        <dbReference type="ARBA" id="ARBA00009820"/>
    </source>
</evidence>
<comment type="similarity">
    <text evidence="1">Belongs to the TolB family.</text>
</comment>
<dbReference type="PANTHER" id="PTHR36842">
    <property type="entry name" value="PROTEIN TOLB HOMOLOG"/>
    <property type="match status" value="1"/>
</dbReference>
<dbReference type="PATRIC" id="fig|1619103.3.peg.293"/>
<dbReference type="Gene3D" id="2.120.10.30">
    <property type="entry name" value="TolB, C-terminal domain"/>
    <property type="match status" value="2"/>
</dbReference>
<dbReference type="STRING" id="1619103.UU80_C0007G0006"/>
<dbReference type="InterPro" id="IPR011042">
    <property type="entry name" value="6-blade_b-propeller_TolB-like"/>
</dbReference>
<name>A0A0G0XDF6_UNCKA</name>
<dbReference type="PANTHER" id="PTHR36842:SF2">
    <property type="entry name" value="SLR0505 PROTEIN"/>
    <property type="match status" value="1"/>
</dbReference>
<proteinExistence type="inferred from homology"/>
<dbReference type="Pfam" id="PF07676">
    <property type="entry name" value="PD40"/>
    <property type="match status" value="3"/>
</dbReference>
<reference evidence="2 3" key="1">
    <citation type="journal article" date="2015" name="Nature">
        <title>rRNA introns, odd ribosomes, and small enigmatic genomes across a large radiation of phyla.</title>
        <authorList>
            <person name="Brown C.T."/>
            <person name="Hug L.A."/>
            <person name="Thomas B.C."/>
            <person name="Sharon I."/>
            <person name="Castelle C.J."/>
            <person name="Singh A."/>
            <person name="Wilkins M.J."/>
            <person name="Williams K.H."/>
            <person name="Banfield J.F."/>
        </authorList>
    </citation>
    <scope>NUCLEOTIDE SEQUENCE [LARGE SCALE GENOMIC DNA]</scope>
</reference>
<accession>A0A0G0XDF6</accession>
<dbReference type="Proteomes" id="UP000034920">
    <property type="component" value="Unassembled WGS sequence"/>
</dbReference>
<organism evidence="2 3">
    <name type="scientific">candidate division WWE3 bacterium GW2011_GWA1_41_8</name>
    <dbReference type="NCBI Taxonomy" id="1619103"/>
    <lineage>
        <taxon>Bacteria</taxon>
        <taxon>Katanobacteria</taxon>
    </lineage>
</organism>
<gene>
    <name evidence="2" type="ORF">UU80_C0007G0006</name>
</gene>
<comment type="caution">
    <text evidence="2">The sequence shown here is derived from an EMBL/GenBank/DDBJ whole genome shotgun (WGS) entry which is preliminary data.</text>
</comment>
<dbReference type="InterPro" id="IPR011659">
    <property type="entry name" value="WD40"/>
</dbReference>
<dbReference type="SUPFAM" id="SSF82171">
    <property type="entry name" value="DPP6 N-terminal domain-like"/>
    <property type="match status" value="1"/>
</dbReference>
<protein>
    <submittedName>
        <fullName evidence="2">WD40 domain protein beta Propeller</fullName>
    </submittedName>
</protein>
<dbReference type="AlphaFoldDB" id="A0A0G0XDF6"/>
<dbReference type="EMBL" id="LCCA01000007">
    <property type="protein sequence ID" value="KKS22422.1"/>
    <property type="molecule type" value="Genomic_DNA"/>
</dbReference>
<evidence type="ECO:0000313" key="3">
    <source>
        <dbReference type="Proteomes" id="UP000034920"/>
    </source>
</evidence>
<sequence length="471" mass="50198">MNVRRLLKLLIYFVLFLLALIAGVLVKAAGNNEFLPLVVHLPNSTALPVLTPTPTITPTPGPLNTGEITRVSVATDGTAGNMRSGSSDISSDGRYVVFSSYATNLVPNDTNGAFDIFIHDKETLETSLVSVSSSGAQGGNDSTNPSISSDGRFVAFSSYAYNLVPDNWDIAPDVYVHDRETGETSRVSVSSDGVGGNDWSVLPSISVDGTLVAFASLSNNLVIDDDNGNWDIFVHDRLTQQTSLVSVSTGGVQGNAASINPAISGDGRYVTFQSFAGNLVSGDTNDRSDIFVHEILTGITQGVSVTSGGVTGNGHSVNHSISVDGRYVVFDSVSDDLVPGDFNEDYDIFVRDLVTEQTVLASVNSQGLQANDRSQDPFISEDGRFVAFSSWASNLIDSDTNQGFDIFVHDLLTAKTSIVSVSSEGLLGNSWSSEPSMDASGRYVTFSSWADNLVLDDTNLTTDVFVYDREE</sequence>
<evidence type="ECO:0000313" key="2">
    <source>
        <dbReference type="EMBL" id="KKS22422.1"/>
    </source>
</evidence>